<organism evidence="5 6">
    <name type="scientific">Caenorhabditis remanei</name>
    <name type="common">Caenorhabditis vulgaris</name>
    <dbReference type="NCBI Taxonomy" id="31234"/>
    <lineage>
        <taxon>Eukaryota</taxon>
        <taxon>Metazoa</taxon>
        <taxon>Ecdysozoa</taxon>
        <taxon>Nematoda</taxon>
        <taxon>Chromadorea</taxon>
        <taxon>Rhabditida</taxon>
        <taxon>Rhabditina</taxon>
        <taxon>Rhabditomorpha</taxon>
        <taxon>Rhabditoidea</taxon>
        <taxon>Rhabditidae</taxon>
        <taxon>Peloderinae</taxon>
        <taxon>Caenorhabditis</taxon>
    </lineage>
</organism>
<evidence type="ECO:0000259" key="4">
    <source>
        <dbReference type="Pfam" id="PF08190"/>
    </source>
</evidence>
<comment type="function">
    <text evidence="2">Involved in the assembly of C/D box small nucleolar ribonucleoprotein (snoRNP) particles. Recruits the SWI/SNF complex to the core promoter of rRNA genes and enhances pre-rRNA transcription. Mediates interaction of TELO2 with the R2TP complex which is necessary for the stability of MTOR and SMG1. Positively regulates the assembly and activity of the mTORC1 complex.</text>
</comment>
<accession>A0A6A5G507</accession>
<keyword evidence="3" id="KW-0175">Coiled coil</keyword>
<comment type="similarity">
    <text evidence="1">Belongs to the PIH1 family.</text>
</comment>
<sequence>MSIKIEKPVKEETWNIKPLPGYVCKWKEVKIDGVVTEESRKCFINVCHCEELPPPIDDLEQEEIAAQLDTGKPTFRIPMSIGEMDCVKDNSNENSIKIDVLVNSTFYKKRLASHDDAFFRHLLALIFCDLIKDKHGLDLDPLKPIILRNRVVVGELEMQKVNKKPERQIVEEMYQEDLMRMEKEAERQEKQMEMMEIKKEMFGVKNVEGVRIRLFEGKRLEISLRCELEGKKIEDPTRLGLLLNANRCLVTLDKSRSLFDIGLPFDIDANSVKSKFISEKCSLIISAPIVL</sequence>
<dbReference type="CTD" id="9814646"/>
<reference evidence="5 6" key="1">
    <citation type="submission" date="2019-12" db="EMBL/GenBank/DDBJ databases">
        <title>Chromosome-level assembly of the Caenorhabditis remanei genome.</title>
        <authorList>
            <person name="Teterina A.A."/>
            <person name="Willis J.H."/>
            <person name="Phillips P.C."/>
        </authorList>
    </citation>
    <scope>NUCLEOTIDE SEQUENCE [LARGE SCALE GENOMIC DNA]</scope>
    <source>
        <strain evidence="5 6">PX506</strain>
        <tissue evidence="5">Whole organism</tissue>
    </source>
</reference>
<evidence type="ECO:0000256" key="2">
    <source>
        <dbReference type="ARBA" id="ARBA00046233"/>
    </source>
</evidence>
<dbReference type="KEGG" id="crq:GCK72_016572"/>
<dbReference type="GO" id="GO:1990904">
    <property type="term" value="C:ribonucleoprotein complex"/>
    <property type="evidence" value="ECO:0007669"/>
    <property type="project" value="TreeGrafter"/>
</dbReference>
<proteinExistence type="inferred from homology"/>
<dbReference type="RefSeq" id="XP_003100430.2">
    <property type="nucleotide sequence ID" value="XM_003100382.2"/>
</dbReference>
<dbReference type="GO" id="GO:0006364">
    <property type="term" value="P:rRNA processing"/>
    <property type="evidence" value="ECO:0007669"/>
    <property type="project" value="TreeGrafter"/>
</dbReference>
<dbReference type="Proteomes" id="UP000483820">
    <property type="component" value="Chromosome V"/>
</dbReference>
<dbReference type="GO" id="GO:0000492">
    <property type="term" value="P:box C/D snoRNP assembly"/>
    <property type="evidence" value="ECO:0007669"/>
    <property type="project" value="TreeGrafter"/>
</dbReference>
<dbReference type="AlphaFoldDB" id="A0A6A5G507"/>
<protein>
    <recommendedName>
        <fullName evidence="4">PIH1 N-terminal domain-containing protein</fullName>
    </recommendedName>
</protein>
<evidence type="ECO:0000313" key="6">
    <source>
        <dbReference type="Proteomes" id="UP000483820"/>
    </source>
</evidence>
<comment type="caution">
    <text evidence="5">The sequence shown here is derived from an EMBL/GenBank/DDBJ whole genome shotgun (WGS) entry which is preliminary data.</text>
</comment>
<dbReference type="Pfam" id="PF08190">
    <property type="entry name" value="PIH1"/>
    <property type="match status" value="1"/>
</dbReference>
<evidence type="ECO:0000313" key="5">
    <source>
        <dbReference type="EMBL" id="KAF1750027.1"/>
    </source>
</evidence>
<evidence type="ECO:0000256" key="3">
    <source>
        <dbReference type="SAM" id="Coils"/>
    </source>
</evidence>
<dbReference type="EMBL" id="WUAV01000005">
    <property type="protein sequence ID" value="KAF1750027.1"/>
    <property type="molecule type" value="Genomic_DNA"/>
</dbReference>
<feature type="coiled-coil region" evidence="3">
    <location>
        <begin position="171"/>
        <end position="200"/>
    </location>
</feature>
<dbReference type="GeneID" id="9814646"/>
<dbReference type="InterPro" id="IPR050734">
    <property type="entry name" value="PIH1/Kintoun_subfamily"/>
</dbReference>
<dbReference type="GO" id="GO:0097255">
    <property type="term" value="C:R2TP complex"/>
    <property type="evidence" value="ECO:0007669"/>
    <property type="project" value="TreeGrafter"/>
</dbReference>
<name>A0A6A5G507_CAERE</name>
<dbReference type="GO" id="GO:0005737">
    <property type="term" value="C:cytoplasm"/>
    <property type="evidence" value="ECO:0007669"/>
    <property type="project" value="TreeGrafter"/>
</dbReference>
<feature type="domain" description="PIH1 N-terminal" evidence="4">
    <location>
        <begin position="9"/>
        <end position="165"/>
    </location>
</feature>
<evidence type="ECO:0000256" key="1">
    <source>
        <dbReference type="ARBA" id="ARBA00008511"/>
    </source>
</evidence>
<dbReference type="PANTHER" id="PTHR22997:SF0">
    <property type="entry name" value="PIH1 DOMAIN-CONTAINING PROTEIN 1"/>
    <property type="match status" value="1"/>
</dbReference>
<gene>
    <name evidence="5" type="ORF">GCK72_016572</name>
</gene>
<dbReference type="PANTHER" id="PTHR22997">
    <property type="entry name" value="PIH1 DOMAIN-CONTAINING PROTEIN 1"/>
    <property type="match status" value="1"/>
</dbReference>
<dbReference type="InterPro" id="IPR012981">
    <property type="entry name" value="PIH1_N"/>
</dbReference>